<comment type="similarity">
    <text evidence="1">Belongs to the protein prenyltransferase subunit alpha family.</text>
</comment>
<keyword evidence="6" id="KW-1185">Reference proteome</keyword>
<keyword evidence="3" id="KW-0808">Transferase</keyword>
<proteinExistence type="inferred from homology"/>
<dbReference type="GO" id="GO:0005737">
    <property type="term" value="C:cytoplasm"/>
    <property type="evidence" value="ECO:0007669"/>
    <property type="project" value="TreeGrafter"/>
</dbReference>
<dbReference type="AlphaFoldDB" id="S7ZJT4"/>
<evidence type="ECO:0008006" key="7">
    <source>
        <dbReference type="Google" id="ProtNLM"/>
    </source>
</evidence>
<dbReference type="GO" id="GO:0008318">
    <property type="term" value="F:protein prenyltransferase activity"/>
    <property type="evidence" value="ECO:0007669"/>
    <property type="project" value="InterPro"/>
</dbReference>
<dbReference type="OrthoDB" id="5358702at2759"/>
<evidence type="ECO:0000256" key="1">
    <source>
        <dbReference type="ARBA" id="ARBA00006734"/>
    </source>
</evidence>
<protein>
    <recommendedName>
        <fullName evidence="7">Protein prenyltransferase</fullName>
    </recommendedName>
</protein>
<dbReference type="Pfam" id="PF01239">
    <property type="entry name" value="PPTA"/>
    <property type="match status" value="1"/>
</dbReference>
<keyword evidence="4" id="KW-0677">Repeat</keyword>
<evidence type="ECO:0000313" key="6">
    <source>
        <dbReference type="Proteomes" id="UP000019376"/>
    </source>
</evidence>
<dbReference type="Gene3D" id="1.25.40.120">
    <property type="entry name" value="Protein prenylyltransferase"/>
    <property type="match status" value="1"/>
</dbReference>
<accession>S7ZJT4</accession>
<dbReference type="PhylomeDB" id="S7ZJT4"/>
<dbReference type="eggNOG" id="ENOG502S6DV">
    <property type="taxonomic scope" value="Eukaryota"/>
</dbReference>
<keyword evidence="2" id="KW-0637">Prenyltransferase</keyword>
<organism evidence="5 6">
    <name type="scientific">Penicillium oxalicum (strain 114-2 / CGMCC 5302)</name>
    <name type="common">Penicillium decumbens</name>
    <dbReference type="NCBI Taxonomy" id="933388"/>
    <lineage>
        <taxon>Eukaryota</taxon>
        <taxon>Fungi</taxon>
        <taxon>Dikarya</taxon>
        <taxon>Ascomycota</taxon>
        <taxon>Pezizomycotina</taxon>
        <taxon>Eurotiomycetes</taxon>
        <taxon>Eurotiomycetidae</taxon>
        <taxon>Eurotiales</taxon>
        <taxon>Aspergillaceae</taxon>
        <taxon>Penicillium</taxon>
    </lineage>
</organism>
<sequence length="356" mass="39979">MTSPEDAFQELVDLFGSRGDQVLEIEIIPPSLGSQFLRDGCAVGISKKALVQAFTIARQIFFETCVSMSGRDLLSTISPGHSSSASGSETRATEIMLLFDCEHLTACNWRKRRLLAALLHTGNEDFPIQSSQLAQMLKTELTLLESYQCSPLHRHTKSPTLWSHRLWAIKCLVEIETPSAEVLRQQQCHELEVVLRAADLHPRNYYAFTYMRHAHQFLTSTAVAAEKGSNDTWRATMAEALLTPMLDWCLAHPRDISGWSFSLYVLDHGYSQQSRVGAIERVLRFALDVGWEGESLWTFVAQTVHRFGLENLAVRILSPVHQKEDSSIAVAGGGSWRTWLTKAQAYWACTQDRPGL</sequence>
<evidence type="ECO:0000256" key="2">
    <source>
        <dbReference type="ARBA" id="ARBA00022602"/>
    </source>
</evidence>
<name>S7ZJT4_PENO1</name>
<evidence type="ECO:0000313" key="5">
    <source>
        <dbReference type="EMBL" id="EPS28931.1"/>
    </source>
</evidence>
<dbReference type="EMBL" id="KB644411">
    <property type="protein sequence ID" value="EPS28931.1"/>
    <property type="molecule type" value="Genomic_DNA"/>
</dbReference>
<dbReference type="Proteomes" id="UP000019376">
    <property type="component" value="Unassembled WGS sequence"/>
</dbReference>
<dbReference type="SUPFAM" id="SSF48439">
    <property type="entry name" value="Protein prenylyltransferase"/>
    <property type="match status" value="1"/>
</dbReference>
<dbReference type="PANTHER" id="PTHR11129">
    <property type="entry name" value="PROTEIN FARNESYLTRANSFERASE ALPHA SUBUNIT/RAB GERANYLGERANYL TRANSFERASE ALPHA SUBUNIT"/>
    <property type="match status" value="1"/>
</dbReference>
<reference evidence="5 6" key="1">
    <citation type="journal article" date="2013" name="PLoS ONE">
        <title>Genomic and secretomic analyses reveal unique features of the lignocellulolytic enzyme system of Penicillium decumbens.</title>
        <authorList>
            <person name="Liu G."/>
            <person name="Zhang L."/>
            <person name="Wei X."/>
            <person name="Zou G."/>
            <person name="Qin Y."/>
            <person name="Ma L."/>
            <person name="Li J."/>
            <person name="Zheng H."/>
            <person name="Wang S."/>
            <person name="Wang C."/>
            <person name="Xun L."/>
            <person name="Zhao G.-P."/>
            <person name="Zhou Z."/>
            <person name="Qu Y."/>
        </authorList>
    </citation>
    <scope>NUCLEOTIDE SEQUENCE [LARGE SCALE GENOMIC DNA]</scope>
    <source>
        <strain evidence="6">114-2 / CGMCC 5302</strain>
    </source>
</reference>
<evidence type="ECO:0000256" key="3">
    <source>
        <dbReference type="ARBA" id="ARBA00022679"/>
    </source>
</evidence>
<gene>
    <name evidence="5" type="ORF">PDE_03877</name>
</gene>
<evidence type="ECO:0000256" key="4">
    <source>
        <dbReference type="ARBA" id="ARBA00022737"/>
    </source>
</evidence>
<dbReference type="PANTHER" id="PTHR11129:SF3">
    <property type="entry name" value="PROTEIN PRENYLTRANSFERASE ALPHA SUBUNIT REPEAT-CONTAINING PROTEIN 1"/>
    <property type="match status" value="1"/>
</dbReference>
<dbReference type="HOGENOM" id="CLU_044597_2_0_1"/>
<dbReference type="InterPro" id="IPR002088">
    <property type="entry name" value="Prenyl_trans_a"/>
</dbReference>